<evidence type="ECO:0000313" key="3">
    <source>
        <dbReference type="Proteomes" id="UP000223913"/>
    </source>
</evidence>
<proteinExistence type="predicted"/>
<keyword evidence="3" id="KW-1185">Reference proteome</keyword>
<dbReference type="EMBL" id="PDUD01000026">
    <property type="protein sequence ID" value="PHN04310.1"/>
    <property type="molecule type" value="Genomic_DNA"/>
</dbReference>
<organism evidence="2 3">
    <name type="scientific">Flavilitoribacter nigricans (strain ATCC 23147 / DSM 23189 / NBRC 102662 / NCIMB 1420 / SS-2)</name>
    <name type="common">Lewinella nigricans</name>
    <dbReference type="NCBI Taxonomy" id="1122177"/>
    <lineage>
        <taxon>Bacteria</taxon>
        <taxon>Pseudomonadati</taxon>
        <taxon>Bacteroidota</taxon>
        <taxon>Saprospiria</taxon>
        <taxon>Saprospirales</taxon>
        <taxon>Lewinellaceae</taxon>
        <taxon>Flavilitoribacter</taxon>
    </lineage>
</organism>
<dbReference type="OrthoDB" id="65801at2"/>
<dbReference type="Proteomes" id="UP000223913">
    <property type="component" value="Unassembled WGS sequence"/>
</dbReference>
<evidence type="ECO:0000313" key="2">
    <source>
        <dbReference type="EMBL" id="PHN04310.1"/>
    </source>
</evidence>
<gene>
    <name evidence="2" type="ORF">CRP01_22365</name>
</gene>
<dbReference type="PANTHER" id="PTHR12210">
    <property type="entry name" value="DULLARD PROTEIN PHOSPHATASE"/>
    <property type="match status" value="1"/>
</dbReference>
<dbReference type="SMART" id="SM00577">
    <property type="entry name" value="CPDc"/>
    <property type="match status" value="1"/>
</dbReference>
<name>A0A2D0N7F1_FLAN2</name>
<accession>A0A2D0N7F1</accession>
<protein>
    <submittedName>
        <fullName evidence="2">Phosphoprotein phosphatase</fullName>
    </submittedName>
</protein>
<sequence>MTIKNEHKTLLILDLDETLIYATSETLERPADFTIAHYQVYKRPYLDAFLQQIREHFLIAIWSSASDDYVEAITGEILPANIEPEFIWGRSRGTFSRRPRIDEYGYYVDLYSGHYRLTKPLKKVKRLGYDLRRILIVDDSPHKVEQNYGNAVYPTAYTGQPGDKELKFLAPYLLSLKDEPEVRRIEKRGWRRKIELSNGADQG</sequence>
<dbReference type="InterPro" id="IPR023214">
    <property type="entry name" value="HAD_sf"/>
</dbReference>
<evidence type="ECO:0000259" key="1">
    <source>
        <dbReference type="PROSITE" id="PS50969"/>
    </source>
</evidence>
<dbReference type="InterPro" id="IPR004274">
    <property type="entry name" value="FCP1_dom"/>
</dbReference>
<dbReference type="RefSeq" id="WP_099152336.1">
    <property type="nucleotide sequence ID" value="NZ_PDUD01000026.1"/>
</dbReference>
<feature type="domain" description="FCP1 homology" evidence="1">
    <location>
        <begin position="4"/>
        <end position="176"/>
    </location>
</feature>
<dbReference type="Pfam" id="PF03031">
    <property type="entry name" value="NIF"/>
    <property type="match status" value="1"/>
</dbReference>
<dbReference type="AlphaFoldDB" id="A0A2D0N7F1"/>
<dbReference type="InterPro" id="IPR050365">
    <property type="entry name" value="TIM50"/>
</dbReference>
<dbReference type="PROSITE" id="PS50969">
    <property type="entry name" value="FCP1"/>
    <property type="match status" value="1"/>
</dbReference>
<reference evidence="2 3" key="1">
    <citation type="submission" date="2017-10" db="EMBL/GenBank/DDBJ databases">
        <title>The draft genome sequence of Lewinella nigricans NBRC 102662.</title>
        <authorList>
            <person name="Wang K."/>
        </authorList>
    </citation>
    <scope>NUCLEOTIDE SEQUENCE [LARGE SCALE GENOMIC DNA]</scope>
    <source>
        <strain evidence="2 3">NBRC 102662</strain>
    </source>
</reference>
<dbReference type="SUPFAM" id="SSF56784">
    <property type="entry name" value="HAD-like"/>
    <property type="match status" value="1"/>
</dbReference>
<comment type="caution">
    <text evidence="2">The sequence shown here is derived from an EMBL/GenBank/DDBJ whole genome shotgun (WGS) entry which is preliminary data.</text>
</comment>
<dbReference type="Gene3D" id="3.40.50.1000">
    <property type="entry name" value="HAD superfamily/HAD-like"/>
    <property type="match status" value="1"/>
</dbReference>
<dbReference type="InterPro" id="IPR036412">
    <property type="entry name" value="HAD-like_sf"/>
</dbReference>